<evidence type="ECO:0000256" key="13">
    <source>
        <dbReference type="PROSITE-ProRule" id="PRU00192"/>
    </source>
</evidence>
<feature type="transmembrane region" description="Helical" evidence="15">
    <location>
        <begin position="254"/>
        <end position="272"/>
    </location>
</feature>
<dbReference type="Proteomes" id="UP001150538">
    <property type="component" value="Unassembled WGS sequence"/>
</dbReference>
<comment type="subcellular location">
    <subcellularLocation>
        <location evidence="12">Peroxisome membrane</location>
    </subcellularLocation>
</comment>
<dbReference type="PANTHER" id="PTHR19332">
    <property type="entry name" value="PEROXISOMAL MEMBRANE PROTEIN PEX13"/>
    <property type="match status" value="1"/>
</dbReference>
<evidence type="ECO:0000256" key="1">
    <source>
        <dbReference type="ARBA" id="ARBA00006033"/>
    </source>
</evidence>
<dbReference type="EMBL" id="JANBPU010000025">
    <property type="protein sequence ID" value="KAJ1919547.1"/>
    <property type="molecule type" value="Genomic_DNA"/>
</dbReference>
<reference evidence="17" key="1">
    <citation type="submission" date="2022-07" db="EMBL/GenBank/DDBJ databases">
        <title>Phylogenomic reconstructions and comparative analyses of Kickxellomycotina fungi.</title>
        <authorList>
            <person name="Reynolds N.K."/>
            <person name="Stajich J.E."/>
            <person name="Barry K."/>
            <person name="Grigoriev I.V."/>
            <person name="Crous P."/>
            <person name="Smith M.E."/>
        </authorList>
    </citation>
    <scope>NUCLEOTIDE SEQUENCE</scope>
    <source>
        <strain evidence="17">NBRC 100468</strain>
    </source>
</reference>
<dbReference type="FunFam" id="2.30.30.40:FF:000072">
    <property type="entry name" value="Unconventional Myosin IB"/>
    <property type="match status" value="1"/>
</dbReference>
<feature type="domain" description="SH3" evidence="16">
    <location>
        <begin position="306"/>
        <end position="371"/>
    </location>
</feature>
<dbReference type="OrthoDB" id="10037838at2759"/>
<dbReference type="InterPro" id="IPR035463">
    <property type="entry name" value="Pex13"/>
</dbReference>
<dbReference type="InterPro" id="IPR036028">
    <property type="entry name" value="SH3-like_dom_sf"/>
</dbReference>
<evidence type="ECO:0000259" key="16">
    <source>
        <dbReference type="PROSITE" id="PS50002"/>
    </source>
</evidence>
<keyword evidence="8 15" id="KW-0472">Membrane</keyword>
<evidence type="ECO:0000256" key="11">
    <source>
        <dbReference type="ARBA" id="ARBA00034535"/>
    </source>
</evidence>
<evidence type="ECO:0000256" key="6">
    <source>
        <dbReference type="ARBA" id="ARBA00022989"/>
    </source>
</evidence>
<evidence type="ECO:0000256" key="4">
    <source>
        <dbReference type="ARBA" id="ARBA00022692"/>
    </source>
</evidence>
<keyword evidence="9" id="KW-0576">Peroxisome</keyword>
<name>A0A9W8A8B4_9FUNG</name>
<dbReference type="InterPro" id="IPR007223">
    <property type="entry name" value="Peroxin-13_N"/>
</dbReference>
<comment type="caution">
    <text evidence="17">The sequence shown here is derived from an EMBL/GenBank/DDBJ whole genome shotgun (WGS) entry which is preliminary data.</text>
</comment>
<keyword evidence="6 15" id="KW-1133">Transmembrane helix</keyword>
<dbReference type="GO" id="GO:1990429">
    <property type="term" value="C:peroxisomal importomer complex"/>
    <property type="evidence" value="ECO:0007669"/>
    <property type="project" value="TreeGrafter"/>
</dbReference>
<organism evidence="17 18">
    <name type="scientific">Mycoemilia scoparia</name>
    <dbReference type="NCBI Taxonomy" id="417184"/>
    <lineage>
        <taxon>Eukaryota</taxon>
        <taxon>Fungi</taxon>
        <taxon>Fungi incertae sedis</taxon>
        <taxon>Zoopagomycota</taxon>
        <taxon>Kickxellomycotina</taxon>
        <taxon>Kickxellomycetes</taxon>
        <taxon>Kickxellales</taxon>
        <taxon>Kickxellaceae</taxon>
        <taxon>Mycoemilia</taxon>
    </lineage>
</organism>
<evidence type="ECO:0000256" key="7">
    <source>
        <dbReference type="ARBA" id="ARBA00023010"/>
    </source>
</evidence>
<keyword evidence="3" id="KW-0813">Transport</keyword>
<evidence type="ECO:0000256" key="2">
    <source>
        <dbReference type="ARBA" id="ARBA00022443"/>
    </source>
</evidence>
<feature type="region of interest" description="Disordered" evidence="14">
    <location>
        <begin position="1"/>
        <end position="59"/>
    </location>
</feature>
<protein>
    <recommendedName>
        <fullName evidence="11">Peroxisomal membrane protein PEX13</fullName>
    </recommendedName>
    <alternativeName>
        <fullName evidence="10">Peroxin-13</fullName>
    </alternativeName>
</protein>
<dbReference type="GO" id="GO:0005778">
    <property type="term" value="C:peroxisomal membrane"/>
    <property type="evidence" value="ECO:0007669"/>
    <property type="project" value="UniProtKB-SubCell"/>
</dbReference>
<dbReference type="InterPro" id="IPR001452">
    <property type="entry name" value="SH3_domain"/>
</dbReference>
<keyword evidence="7" id="KW-0811">Translocation</keyword>
<dbReference type="Pfam" id="PF04088">
    <property type="entry name" value="Peroxin-13_N"/>
    <property type="match status" value="1"/>
</dbReference>
<dbReference type="GO" id="GO:0016560">
    <property type="term" value="P:protein import into peroxisome matrix, docking"/>
    <property type="evidence" value="ECO:0007669"/>
    <property type="project" value="InterPro"/>
</dbReference>
<keyword evidence="4 15" id="KW-0812">Transmembrane</keyword>
<dbReference type="Gene3D" id="2.30.30.40">
    <property type="entry name" value="SH3 Domains"/>
    <property type="match status" value="1"/>
</dbReference>
<keyword evidence="2 13" id="KW-0728">SH3 domain</keyword>
<evidence type="ECO:0000256" key="12">
    <source>
        <dbReference type="ARBA" id="ARBA00046271"/>
    </source>
</evidence>
<accession>A0A9W8A8B4</accession>
<evidence type="ECO:0000256" key="10">
    <source>
        <dbReference type="ARBA" id="ARBA00029693"/>
    </source>
</evidence>
<dbReference type="AlphaFoldDB" id="A0A9W8A8B4"/>
<dbReference type="PRINTS" id="PR00452">
    <property type="entry name" value="SH3DOMAIN"/>
</dbReference>
<evidence type="ECO:0000256" key="15">
    <source>
        <dbReference type="SAM" id="Phobius"/>
    </source>
</evidence>
<proteinExistence type="inferred from homology"/>
<dbReference type="PRINTS" id="PR01887">
    <property type="entry name" value="SPECTRNALPHA"/>
</dbReference>
<evidence type="ECO:0000256" key="5">
    <source>
        <dbReference type="ARBA" id="ARBA00022927"/>
    </source>
</evidence>
<dbReference type="PROSITE" id="PS50002">
    <property type="entry name" value="SH3"/>
    <property type="match status" value="1"/>
</dbReference>
<evidence type="ECO:0000256" key="3">
    <source>
        <dbReference type="ARBA" id="ARBA00022448"/>
    </source>
</evidence>
<dbReference type="SUPFAM" id="SSF50044">
    <property type="entry name" value="SH3-domain"/>
    <property type="match status" value="1"/>
</dbReference>
<sequence length="411" mass="44073">MASPPKPWEGDTANTAAGDDSAQLGGNLSTQGPTVPSREGGDAAPGTTGIDGVTGTTTNPMGMGGMNSMGYGSSYGTGYGMGGYGSSYGMGSYGMGGYGMGGYGMGSYGMGSYGMGGYGMGGYGMGGYGMGGYGMGPNDPNNPQSLTQRLDASTRSTFALIQSVVGAFGGFARMLESTYFATHSSFMAVLGVMDQFGLLRNYMGKAVGSTMAFDGFRRLWARLKGKPMDVNKDELSPEGFNEFNKRSGIRKRTLLLFLAIIIGVPYLMTRMIRAMVNRQRRLASERLIMQSQSMDQNQAPNAMSQAGYEFAHALYDFQGESKAELSFKKGDVIAVLNKTNVWGRPSEWWRGKLQNGTEGLFPSNYVRIISSTNQAHTPTQQQSPNMQPQLPRLAPKVTITPEEFKKVEDQI</sequence>
<comment type="similarity">
    <text evidence="1">Belongs to the peroxin-13 family.</text>
</comment>
<keyword evidence="18" id="KW-1185">Reference proteome</keyword>
<dbReference type="Pfam" id="PF00018">
    <property type="entry name" value="SH3_1"/>
    <property type="match status" value="1"/>
</dbReference>
<keyword evidence="5" id="KW-0653">Protein transport</keyword>
<feature type="compositionally biased region" description="Low complexity" evidence="14">
    <location>
        <begin position="46"/>
        <end position="58"/>
    </location>
</feature>
<feature type="compositionally biased region" description="Polar residues" evidence="14">
    <location>
        <begin position="24"/>
        <end position="34"/>
    </location>
</feature>
<dbReference type="SMART" id="SM00326">
    <property type="entry name" value="SH3"/>
    <property type="match status" value="1"/>
</dbReference>
<evidence type="ECO:0000313" key="17">
    <source>
        <dbReference type="EMBL" id="KAJ1919547.1"/>
    </source>
</evidence>
<gene>
    <name evidence="17" type="primary">PEX13</name>
    <name evidence="17" type="ORF">H4219_001902</name>
</gene>
<evidence type="ECO:0000256" key="9">
    <source>
        <dbReference type="ARBA" id="ARBA00023140"/>
    </source>
</evidence>
<dbReference type="PANTHER" id="PTHR19332:SF1">
    <property type="entry name" value="PEROXISOMAL MEMBRANE PROTEIN PEX13"/>
    <property type="match status" value="1"/>
</dbReference>
<evidence type="ECO:0000313" key="18">
    <source>
        <dbReference type="Proteomes" id="UP001150538"/>
    </source>
</evidence>
<evidence type="ECO:0000256" key="14">
    <source>
        <dbReference type="SAM" id="MobiDB-lite"/>
    </source>
</evidence>
<evidence type="ECO:0000256" key="8">
    <source>
        <dbReference type="ARBA" id="ARBA00023136"/>
    </source>
</evidence>